<dbReference type="PANTHER" id="PTHR28181:SF2">
    <property type="entry name" value="PHOSPHORIC MONOESTER HYDROLASE"/>
    <property type="match status" value="1"/>
</dbReference>
<gene>
    <name evidence="2" type="ORF">GLAREA_05932</name>
</gene>
<sequence>MSTPSPLPALKTSPKFIFFTDFDGTITQQDSNDFLVNTYGLGPTRRKELFQDVLFGRTSFRDAFKTMLDSVQLPLDQCISALLQNISLDEGFKEFYEWARANNVPVVVLSGGMEPLIRALLGHLLGVEEGRGLVIMSNGVKAREGMEVGEEGGWEIEYRDESAFGHDKSRQIRPYAELPDGKRPVLFYAGDGVSDLSAARETDLLFAKAGHDLVTYCQNEKVPFTTFQNFNEILETVKSIVSGETDVAEVMKNQI</sequence>
<dbReference type="HOGENOM" id="CLU_058495_1_0_1"/>
<dbReference type="KEGG" id="glz:GLAREA_05932"/>
<proteinExistence type="predicted"/>
<evidence type="ECO:0000256" key="1">
    <source>
        <dbReference type="ARBA" id="ARBA00022801"/>
    </source>
</evidence>
<dbReference type="AlphaFoldDB" id="S3D568"/>
<dbReference type="InterPro" id="IPR050849">
    <property type="entry name" value="HAD-like_hydrolase_phosphatase"/>
</dbReference>
<evidence type="ECO:0000313" key="3">
    <source>
        <dbReference type="Proteomes" id="UP000016922"/>
    </source>
</evidence>
<dbReference type="Gene3D" id="3.40.50.1000">
    <property type="entry name" value="HAD superfamily/HAD-like"/>
    <property type="match status" value="1"/>
</dbReference>
<dbReference type="InterPro" id="IPR023214">
    <property type="entry name" value="HAD_sf"/>
</dbReference>
<name>S3D568_GLAL2</name>
<dbReference type="STRING" id="1116229.S3D568"/>
<dbReference type="OrthoDB" id="10014216at2759"/>
<dbReference type="InterPro" id="IPR006384">
    <property type="entry name" value="HAD_hydro_PyrdxlP_Pase-like"/>
</dbReference>
<dbReference type="GeneID" id="19464986"/>
<keyword evidence="3" id="KW-1185">Reference proteome</keyword>
<organism evidence="2 3">
    <name type="scientific">Glarea lozoyensis (strain ATCC 20868 / MF5171)</name>
    <dbReference type="NCBI Taxonomy" id="1116229"/>
    <lineage>
        <taxon>Eukaryota</taxon>
        <taxon>Fungi</taxon>
        <taxon>Dikarya</taxon>
        <taxon>Ascomycota</taxon>
        <taxon>Pezizomycotina</taxon>
        <taxon>Leotiomycetes</taxon>
        <taxon>Helotiales</taxon>
        <taxon>Helotiaceae</taxon>
        <taxon>Glarea</taxon>
    </lineage>
</organism>
<dbReference type="RefSeq" id="XP_008079537.1">
    <property type="nucleotide sequence ID" value="XM_008081346.1"/>
</dbReference>
<dbReference type="OMA" id="TIFESWE"/>
<keyword evidence="1" id="KW-0378">Hydrolase</keyword>
<dbReference type="EMBL" id="KE145358">
    <property type="protein sequence ID" value="EPE32920.1"/>
    <property type="molecule type" value="Genomic_DNA"/>
</dbReference>
<dbReference type="PANTHER" id="PTHR28181">
    <property type="entry name" value="UPF0655 PROTEIN YCR015C"/>
    <property type="match status" value="1"/>
</dbReference>
<dbReference type="Proteomes" id="UP000016922">
    <property type="component" value="Unassembled WGS sequence"/>
</dbReference>
<dbReference type="NCBIfam" id="TIGR01489">
    <property type="entry name" value="DKMTPPase-SF"/>
    <property type="match status" value="1"/>
</dbReference>
<dbReference type="InterPro" id="IPR036412">
    <property type="entry name" value="HAD-like_sf"/>
</dbReference>
<reference evidence="2 3" key="1">
    <citation type="journal article" date="2013" name="BMC Genomics">
        <title>Genomics-driven discovery of the pneumocandin biosynthetic gene cluster in the fungus Glarea lozoyensis.</title>
        <authorList>
            <person name="Chen L."/>
            <person name="Yue Q."/>
            <person name="Zhang X."/>
            <person name="Xiang M."/>
            <person name="Wang C."/>
            <person name="Li S."/>
            <person name="Che Y."/>
            <person name="Ortiz-Lopez F.J."/>
            <person name="Bills G.F."/>
            <person name="Liu X."/>
            <person name="An Z."/>
        </authorList>
    </citation>
    <scope>NUCLEOTIDE SEQUENCE [LARGE SCALE GENOMIC DNA]</scope>
    <source>
        <strain evidence="3">ATCC 20868 / MF5171</strain>
    </source>
</reference>
<dbReference type="eggNOG" id="ENOG502QRU0">
    <property type="taxonomic scope" value="Eukaryota"/>
</dbReference>
<dbReference type="SUPFAM" id="SSF56784">
    <property type="entry name" value="HAD-like"/>
    <property type="match status" value="1"/>
</dbReference>
<dbReference type="GO" id="GO:0016791">
    <property type="term" value="F:phosphatase activity"/>
    <property type="evidence" value="ECO:0007669"/>
    <property type="project" value="InterPro"/>
</dbReference>
<accession>S3D568</accession>
<dbReference type="Gene3D" id="3.90.1470.20">
    <property type="match status" value="1"/>
</dbReference>
<evidence type="ECO:0000313" key="2">
    <source>
        <dbReference type="EMBL" id="EPE32920.1"/>
    </source>
</evidence>
<protein>
    <submittedName>
        <fullName evidence="2">HAD-like protein</fullName>
    </submittedName>
</protein>
<dbReference type="Pfam" id="PF12710">
    <property type="entry name" value="HAD"/>
    <property type="match status" value="1"/>
</dbReference>
<dbReference type="NCBIfam" id="TIGR01488">
    <property type="entry name" value="HAD-SF-IB"/>
    <property type="match status" value="1"/>
</dbReference>